<comment type="caution">
    <text evidence="1">The sequence shown here is derived from an EMBL/GenBank/DDBJ whole genome shotgun (WGS) entry which is preliminary data.</text>
</comment>
<dbReference type="Proteomes" id="UP000814140">
    <property type="component" value="Unassembled WGS sequence"/>
</dbReference>
<organism evidence="1 2">
    <name type="scientific">Artomyces pyxidatus</name>
    <dbReference type="NCBI Taxonomy" id="48021"/>
    <lineage>
        <taxon>Eukaryota</taxon>
        <taxon>Fungi</taxon>
        <taxon>Dikarya</taxon>
        <taxon>Basidiomycota</taxon>
        <taxon>Agaricomycotina</taxon>
        <taxon>Agaricomycetes</taxon>
        <taxon>Russulales</taxon>
        <taxon>Auriscalpiaceae</taxon>
        <taxon>Artomyces</taxon>
    </lineage>
</organism>
<reference evidence="1" key="2">
    <citation type="journal article" date="2022" name="New Phytol.">
        <title>Evolutionary transition to the ectomycorrhizal habit in the genomes of a hyperdiverse lineage of mushroom-forming fungi.</title>
        <authorList>
            <person name="Looney B."/>
            <person name="Miyauchi S."/>
            <person name="Morin E."/>
            <person name="Drula E."/>
            <person name="Courty P.E."/>
            <person name="Kohler A."/>
            <person name="Kuo A."/>
            <person name="LaButti K."/>
            <person name="Pangilinan J."/>
            <person name="Lipzen A."/>
            <person name="Riley R."/>
            <person name="Andreopoulos W."/>
            <person name="He G."/>
            <person name="Johnson J."/>
            <person name="Nolan M."/>
            <person name="Tritt A."/>
            <person name="Barry K.W."/>
            <person name="Grigoriev I.V."/>
            <person name="Nagy L.G."/>
            <person name="Hibbett D."/>
            <person name="Henrissat B."/>
            <person name="Matheny P.B."/>
            <person name="Labbe J."/>
            <person name="Martin F.M."/>
        </authorList>
    </citation>
    <scope>NUCLEOTIDE SEQUENCE</scope>
    <source>
        <strain evidence="1">HHB10654</strain>
    </source>
</reference>
<proteinExistence type="predicted"/>
<evidence type="ECO:0000313" key="1">
    <source>
        <dbReference type="EMBL" id="KAI0059532.1"/>
    </source>
</evidence>
<gene>
    <name evidence="1" type="ORF">BV25DRAFT_1050293</name>
</gene>
<sequence length="328" mass="36605">MGMSRLDTFLYLHSQAIIPTGRPSLSNRSLLFLSLCLLLCGFALSTCALRSRRRGIRVGYESLQALQSVVVPSQSRWPASFAALASTAHRSPDKTLWIPLTTFLDDLLRGAVELRHPARDLPFLVRTGVLINGWRVRIYVDLASRRKSALWVSVPRIFPRFQLKSLLDVEQYLLDLDFVPPAKLSSTIRHYLRTASSIQHTVSLLLTTKDPSVSFLDPAFALVALPFLPRRSSLNTRTTTAFVTSLSTILGLLSDAAATVVSVENTSTSYADALFRASETMKNEPPVRTSFVKQRGTEGWREECLCGQWEAALLQAGLLTKWRITVRK</sequence>
<accession>A0ACB8STP4</accession>
<name>A0ACB8STP4_9AGAM</name>
<reference evidence="1" key="1">
    <citation type="submission" date="2021-03" db="EMBL/GenBank/DDBJ databases">
        <authorList>
            <consortium name="DOE Joint Genome Institute"/>
            <person name="Ahrendt S."/>
            <person name="Looney B.P."/>
            <person name="Miyauchi S."/>
            <person name="Morin E."/>
            <person name="Drula E."/>
            <person name="Courty P.E."/>
            <person name="Chicoki N."/>
            <person name="Fauchery L."/>
            <person name="Kohler A."/>
            <person name="Kuo A."/>
            <person name="Labutti K."/>
            <person name="Pangilinan J."/>
            <person name="Lipzen A."/>
            <person name="Riley R."/>
            <person name="Andreopoulos W."/>
            <person name="He G."/>
            <person name="Johnson J."/>
            <person name="Barry K.W."/>
            <person name="Grigoriev I.V."/>
            <person name="Nagy L."/>
            <person name="Hibbett D."/>
            <person name="Henrissat B."/>
            <person name="Matheny P.B."/>
            <person name="Labbe J."/>
            <person name="Martin F."/>
        </authorList>
    </citation>
    <scope>NUCLEOTIDE SEQUENCE</scope>
    <source>
        <strain evidence="1">HHB10654</strain>
    </source>
</reference>
<protein>
    <submittedName>
        <fullName evidence="1">Uncharacterized protein</fullName>
    </submittedName>
</protein>
<evidence type="ECO:0000313" key="2">
    <source>
        <dbReference type="Proteomes" id="UP000814140"/>
    </source>
</evidence>
<dbReference type="EMBL" id="MU277225">
    <property type="protein sequence ID" value="KAI0059532.1"/>
    <property type="molecule type" value="Genomic_DNA"/>
</dbReference>
<keyword evidence="2" id="KW-1185">Reference proteome</keyword>